<feature type="region of interest" description="Disordered" evidence="8">
    <location>
        <begin position="1"/>
        <end position="26"/>
    </location>
</feature>
<comment type="subcellular location">
    <subcellularLocation>
        <location evidence="1 7">Cell membrane</location>
        <topology evidence="1 7">Multi-pass membrane protein</topology>
    </subcellularLocation>
</comment>
<reference evidence="10 11" key="1">
    <citation type="submission" date="2017-07" db="EMBL/GenBank/DDBJ databases">
        <title>Complete genome sequence of Actinoalloteichus hoggarensis DSM 45943, type strain of Actinoalloteichus hoggarensis.</title>
        <authorList>
            <person name="Ruckert C."/>
            <person name="Nouioui I."/>
            <person name="Willmese J."/>
            <person name="van Wezel G."/>
            <person name="Klenk H.-P."/>
            <person name="Kalinowski J."/>
            <person name="Zotchev S.B."/>
        </authorList>
    </citation>
    <scope>NUCLEOTIDE SEQUENCE [LARGE SCALE GENOMIC DNA]</scope>
    <source>
        <strain evidence="10 11">DSM 45943</strain>
    </source>
</reference>
<keyword evidence="11" id="KW-1185">Reference proteome</keyword>
<dbReference type="InterPro" id="IPR000515">
    <property type="entry name" value="MetI-like"/>
</dbReference>
<evidence type="ECO:0000313" key="11">
    <source>
        <dbReference type="Proteomes" id="UP000204221"/>
    </source>
</evidence>
<evidence type="ECO:0000256" key="4">
    <source>
        <dbReference type="ARBA" id="ARBA00022692"/>
    </source>
</evidence>
<dbReference type="PANTHER" id="PTHR43227">
    <property type="entry name" value="BLL4140 PROTEIN"/>
    <property type="match status" value="1"/>
</dbReference>
<keyword evidence="3" id="KW-1003">Cell membrane</keyword>
<feature type="transmembrane region" description="Helical" evidence="7">
    <location>
        <begin position="43"/>
        <end position="62"/>
    </location>
</feature>
<dbReference type="CDD" id="cd06261">
    <property type="entry name" value="TM_PBP2"/>
    <property type="match status" value="1"/>
</dbReference>
<dbReference type="OrthoDB" id="9785836at2"/>
<protein>
    <submittedName>
        <fullName evidence="10">Putative multiple-sugar transport system permease YteP</fullName>
    </submittedName>
</protein>
<dbReference type="KEGG" id="ahg:AHOG_07050"/>
<evidence type="ECO:0000256" key="5">
    <source>
        <dbReference type="ARBA" id="ARBA00022989"/>
    </source>
</evidence>
<dbReference type="GO" id="GO:0005886">
    <property type="term" value="C:plasma membrane"/>
    <property type="evidence" value="ECO:0007669"/>
    <property type="project" value="UniProtKB-SubCell"/>
</dbReference>
<keyword evidence="6 7" id="KW-0472">Membrane</keyword>
<dbReference type="Proteomes" id="UP000204221">
    <property type="component" value="Chromosome"/>
</dbReference>
<feature type="domain" description="ABC transmembrane type-1" evidence="9">
    <location>
        <begin position="104"/>
        <end position="318"/>
    </location>
</feature>
<name>A0A221VZZ6_9PSEU</name>
<dbReference type="InterPro" id="IPR050809">
    <property type="entry name" value="UgpAE/MalFG_permease"/>
</dbReference>
<evidence type="ECO:0000313" key="10">
    <source>
        <dbReference type="EMBL" id="ASO19058.1"/>
    </source>
</evidence>
<keyword evidence="4 7" id="KW-0812">Transmembrane</keyword>
<evidence type="ECO:0000256" key="8">
    <source>
        <dbReference type="SAM" id="MobiDB-lite"/>
    </source>
</evidence>
<evidence type="ECO:0000256" key="2">
    <source>
        <dbReference type="ARBA" id="ARBA00022448"/>
    </source>
</evidence>
<feature type="transmembrane region" description="Helical" evidence="7">
    <location>
        <begin position="297"/>
        <end position="318"/>
    </location>
</feature>
<dbReference type="PANTHER" id="PTHR43227:SF11">
    <property type="entry name" value="BLL4140 PROTEIN"/>
    <property type="match status" value="1"/>
</dbReference>
<comment type="similarity">
    <text evidence="7">Belongs to the binding-protein-dependent transport system permease family.</text>
</comment>
<dbReference type="Gene3D" id="1.10.3720.10">
    <property type="entry name" value="MetI-like"/>
    <property type="match status" value="1"/>
</dbReference>
<dbReference type="GO" id="GO:0055085">
    <property type="term" value="P:transmembrane transport"/>
    <property type="evidence" value="ECO:0007669"/>
    <property type="project" value="InterPro"/>
</dbReference>
<proteinExistence type="inferred from homology"/>
<keyword evidence="5 7" id="KW-1133">Transmembrane helix</keyword>
<evidence type="ECO:0000256" key="1">
    <source>
        <dbReference type="ARBA" id="ARBA00004651"/>
    </source>
</evidence>
<dbReference type="EMBL" id="CP022521">
    <property type="protein sequence ID" value="ASO19058.1"/>
    <property type="molecule type" value="Genomic_DNA"/>
</dbReference>
<organism evidence="10 11">
    <name type="scientific">Actinoalloteichus hoggarensis</name>
    <dbReference type="NCBI Taxonomy" id="1470176"/>
    <lineage>
        <taxon>Bacteria</taxon>
        <taxon>Bacillati</taxon>
        <taxon>Actinomycetota</taxon>
        <taxon>Actinomycetes</taxon>
        <taxon>Pseudonocardiales</taxon>
        <taxon>Pseudonocardiaceae</taxon>
        <taxon>Actinoalloteichus</taxon>
    </lineage>
</organism>
<sequence length="334" mass="36599">MTLHAAEPAAGAGTPAGPRRRVSPLSKRALRRADRRRRLRRDWPLLLMVAPTILVLGAFHYLPLLGNVIAFQDYSPFVGILESPFVGFANFERLFGDPDFWRATGNTLGITAFQLVFFFPVPIMLALVINSLLSARLKLFIQSVVYLPHFFSWVLVITLFQQMLGGAGVVNNFLRTHDLGVVDLMTNPDTFILLVTAEGIWKDAGWGMIIFLAALSTVNADLYEAAAVDGANRWRRLWHVTLPALVPVIVLLLIMRLGDALSVGFEQFLLQRGAVGVDASEVLDTYVYYEGVVNGDFAYAGAAGLFKGVVGLLLVLGANKAAHLLGQQGVYSRS</sequence>
<feature type="compositionally biased region" description="Low complexity" evidence="8">
    <location>
        <begin position="1"/>
        <end position="17"/>
    </location>
</feature>
<dbReference type="PROSITE" id="PS50928">
    <property type="entry name" value="ABC_TM1"/>
    <property type="match status" value="1"/>
</dbReference>
<keyword evidence="10" id="KW-0762">Sugar transport</keyword>
<feature type="transmembrane region" description="Helical" evidence="7">
    <location>
        <begin position="204"/>
        <end position="225"/>
    </location>
</feature>
<evidence type="ECO:0000256" key="7">
    <source>
        <dbReference type="RuleBase" id="RU363032"/>
    </source>
</evidence>
<dbReference type="InterPro" id="IPR035906">
    <property type="entry name" value="MetI-like_sf"/>
</dbReference>
<feature type="transmembrane region" description="Helical" evidence="7">
    <location>
        <begin position="237"/>
        <end position="255"/>
    </location>
</feature>
<keyword evidence="2 7" id="KW-0813">Transport</keyword>
<gene>
    <name evidence="10" type="primary">yteP</name>
    <name evidence="10" type="ORF">AHOG_07050</name>
</gene>
<evidence type="ECO:0000256" key="6">
    <source>
        <dbReference type="ARBA" id="ARBA00023136"/>
    </source>
</evidence>
<accession>A0A221VZZ6</accession>
<evidence type="ECO:0000259" key="9">
    <source>
        <dbReference type="PROSITE" id="PS50928"/>
    </source>
</evidence>
<dbReference type="AlphaFoldDB" id="A0A221VZZ6"/>
<evidence type="ECO:0000256" key="3">
    <source>
        <dbReference type="ARBA" id="ARBA00022475"/>
    </source>
</evidence>
<dbReference type="SUPFAM" id="SSF161098">
    <property type="entry name" value="MetI-like"/>
    <property type="match status" value="1"/>
</dbReference>
<feature type="transmembrane region" description="Helical" evidence="7">
    <location>
        <begin position="145"/>
        <end position="164"/>
    </location>
</feature>
<dbReference type="Pfam" id="PF00528">
    <property type="entry name" value="BPD_transp_1"/>
    <property type="match status" value="1"/>
</dbReference>
<feature type="transmembrane region" description="Helical" evidence="7">
    <location>
        <begin position="108"/>
        <end position="133"/>
    </location>
</feature>